<organism evidence="2 3">
    <name type="scientific">Corynebacterium efficiens (strain DSM 44549 / YS-314 / AJ 12310 / JCM 11189 / NBRC 100395)</name>
    <dbReference type="NCBI Taxonomy" id="196164"/>
    <lineage>
        <taxon>Bacteria</taxon>
        <taxon>Bacillati</taxon>
        <taxon>Actinomycetota</taxon>
        <taxon>Actinomycetes</taxon>
        <taxon>Mycobacteriales</taxon>
        <taxon>Corynebacteriaceae</taxon>
        <taxon>Corynebacterium</taxon>
    </lineage>
</organism>
<feature type="chain" id="PRO_5004306277" description="Htaa domain-containing protein" evidence="1">
    <location>
        <begin position="32"/>
        <end position="206"/>
    </location>
</feature>
<proteinExistence type="predicted"/>
<evidence type="ECO:0000313" key="3">
    <source>
        <dbReference type="Proteomes" id="UP000001409"/>
    </source>
</evidence>
<protein>
    <recommendedName>
        <fullName evidence="4">Htaa domain-containing protein</fullName>
    </recommendedName>
</protein>
<sequence length="206" mass="22267">MVYSFTSARHLAIMIMLMWLVVAGLASPAAAQNSTTASGLPVYCLAPDGVVTPPPWETSRNTRPHWYIGLNSDPSEYVGDVITYRTGANYGPHPTAFGSMDEHGTLTFAALDDPGSTTAQSNTGDIRFFGIKFRNESGLYTESPTPAFAMYIGPSRQVIEETCDGTFYDSAGHLRPAGDIYWQAAHRKHFPYAGGTHAIPRAPSSS</sequence>
<dbReference type="STRING" id="196164.gene:10740594"/>
<dbReference type="AlphaFoldDB" id="Q8FU22"/>
<dbReference type="HOGENOM" id="CLU_1330079_0_0_11"/>
<evidence type="ECO:0008006" key="4">
    <source>
        <dbReference type="Google" id="ProtNLM"/>
    </source>
</evidence>
<dbReference type="Proteomes" id="UP000001409">
    <property type="component" value="Chromosome"/>
</dbReference>
<reference evidence="2 3" key="1">
    <citation type="journal article" date="2003" name="Genome Res.">
        <title>Comparative complete genome sequence analysis of the amino acid replacements responsible for the thermostability of Corynebacterium efficiens.</title>
        <authorList>
            <person name="Nishio Y."/>
            <person name="Nakamura Y."/>
            <person name="Kawarabayasi Y."/>
            <person name="Usuda Y."/>
            <person name="Kimura E."/>
            <person name="Sugimoto S."/>
            <person name="Matsui K."/>
            <person name="Yamagishi A."/>
            <person name="Kikuchi H."/>
            <person name="Ikeo K."/>
            <person name="Gojobori T."/>
        </authorList>
    </citation>
    <scope>NUCLEOTIDE SEQUENCE [LARGE SCALE GENOMIC DNA]</scope>
    <source>
        <strain evidence="3">DSM 44549 / YS-314 / AJ 12310 / JCM 11189 / NBRC 100395</strain>
    </source>
</reference>
<keyword evidence="1" id="KW-0732">Signal</keyword>
<accession>Q8FU22</accession>
<evidence type="ECO:0000313" key="2">
    <source>
        <dbReference type="EMBL" id="BAC17009.1"/>
    </source>
</evidence>
<dbReference type="KEGG" id="cef:CE0199"/>
<dbReference type="EMBL" id="BA000035">
    <property type="protein sequence ID" value="BAC17009.1"/>
    <property type="molecule type" value="Genomic_DNA"/>
</dbReference>
<accession>C8NRA4</accession>
<dbReference type="RefSeq" id="WP_006768491.1">
    <property type="nucleotide sequence ID" value="NC_004369.1"/>
</dbReference>
<feature type="signal peptide" evidence="1">
    <location>
        <begin position="1"/>
        <end position="31"/>
    </location>
</feature>
<name>Q8FU22_COREF</name>
<keyword evidence="3" id="KW-1185">Reference proteome</keyword>
<evidence type="ECO:0000256" key="1">
    <source>
        <dbReference type="SAM" id="SignalP"/>
    </source>
</evidence>